<feature type="domain" description="Amidase" evidence="5">
    <location>
        <begin position="29"/>
        <end position="331"/>
    </location>
</feature>
<proteinExistence type="inferred from homology"/>
<feature type="region of interest" description="Disordered" evidence="4">
    <location>
        <begin position="350"/>
        <end position="375"/>
    </location>
</feature>
<evidence type="ECO:0000259" key="5">
    <source>
        <dbReference type="Pfam" id="PF01425"/>
    </source>
</evidence>
<accession>A0ABU3WV76</accession>
<name>A0ABU3WV76_9NOCA</name>
<dbReference type="InterPro" id="IPR000120">
    <property type="entry name" value="Amidase"/>
</dbReference>
<evidence type="ECO:0000256" key="3">
    <source>
        <dbReference type="ARBA" id="ARBA00012922"/>
    </source>
</evidence>
<evidence type="ECO:0000313" key="6">
    <source>
        <dbReference type="EMBL" id="MDV2477896.1"/>
    </source>
</evidence>
<dbReference type="SUPFAM" id="SSF75304">
    <property type="entry name" value="Amidase signature (AS) enzymes"/>
    <property type="match status" value="1"/>
</dbReference>
<dbReference type="Proteomes" id="UP001275440">
    <property type="component" value="Unassembled WGS sequence"/>
</dbReference>
<organism evidence="6 7">
    <name type="scientific">Rhodococcus zopfii</name>
    <dbReference type="NCBI Taxonomy" id="43772"/>
    <lineage>
        <taxon>Bacteria</taxon>
        <taxon>Bacillati</taxon>
        <taxon>Actinomycetota</taxon>
        <taxon>Actinomycetes</taxon>
        <taxon>Mycobacteriales</taxon>
        <taxon>Nocardiaceae</taxon>
        <taxon>Rhodococcus</taxon>
    </lineage>
</organism>
<dbReference type="InterPro" id="IPR023631">
    <property type="entry name" value="Amidase_dom"/>
</dbReference>
<comment type="caution">
    <text evidence="6">The sequence shown here is derived from an EMBL/GenBank/DDBJ whole genome shotgun (WGS) entry which is preliminary data.</text>
</comment>
<reference evidence="6 7" key="1">
    <citation type="submission" date="2019-10" db="EMBL/GenBank/DDBJ databases">
        <title>Draft Genome Assembly of Rhodococcus zopfii DSM44189.</title>
        <authorList>
            <person name="Sutton J.M."/>
            <person name="Akob D.M."/>
            <person name="Bushman T.J."/>
        </authorList>
    </citation>
    <scope>NUCLEOTIDE SEQUENCE [LARGE SCALE GENOMIC DNA]</scope>
    <source>
        <strain evidence="6 7">DSM 44189</strain>
    </source>
</reference>
<dbReference type="PANTHER" id="PTHR11895">
    <property type="entry name" value="TRANSAMIDASE"/>
    <property type="match status" value="1"/>
</dbReference>
<dbReference type="InterPro" id="IPR036928">
    <property type="entry name" value="AS_sf"/>
</dbReference>
<sequence length="375" mass="39908">MTTSRVEPGFYSISELQNAYRTGEYTPSEVIDDILRRASTFESLNIFITLDEDGCRAQAEVATRALERHGPTPEMPLLGIPVTVKDLIRTRDLRTTRGSLVTKDFVPYEDSPSVARLREAGAVIVGKTNTSEGGWKGDAANQLVGPSLNPWAYERSAGGSSGGAGVAAAMGFGPVAVGTDGAGSVRIPAAFCGVVGFKPTLGRIPYWPHSSDGLSHIGVLTRSVEDAARSVAVMSGPDFRDRSSNIGDQTGTPIQTGTGARALRVGFTSSLGGARPEASVEGALFDAVALLREIGYETVEIDIDISDPYEILDTIWAGHEAASYWDNFDEIVHLLDPGYARLIQRGAGPRRRSTCARTRSSPRLHDGLAGSDPRG</sequence>
<evidence type="ECO:0000256" key="4">
    <source>
        <dbReference type="SAM" id="MobiDB-lite"/>
    </source>
</evidence>
<keyword evidence="7" id="KW-1185">Reference proteome</keyword>
<comment type="catalytic activity">
    <reaction evidence="1">
        <text>a monocarboxylic acid amide + H2O = a monocarboxylate + NH4(+)</text>
        <dbReference type="Rhea" id="RHEA:12020"/>
        <dbReference type="ChEBI" id="CHEBI:15377"/>
        <dbReference type="ChEBI" id="CHEBI:28938"/>
        <dbReference type="ChEBI" id="CHEBI:35757"/>
        <dbReference type="ChEBI" id="CHEBI:83628"/>
        <dbReference type="EC" id="3.5.1.4"/>
    </reaction>
</comment>
<evidence type="ECO:0000256" key="1">
    <source>
        <dbReference type="ARBA" id="ARBA00001311"/>
    </source>
</evidence>
<dbReference type="EMBL" id="WBMO01000005">
    <property type="protein sequence ID" value="MDV2477896.1"/>
    <property type="molecule type" value="Genomic_DNA"/>
</dbReference>
<dbReference type="Pfam" id="PF01425">
    <property type="entry name" value="Amidase"/>
    <property type="match status" value="1"/>
</dbReference>
<protein>
    <recommendedName>
        <fullName evidence="3">amidase</fullName>
        <ecNumber evidence="3">3.5.1.4</ecNumber>
    </recommendedName>
</protein>
<evidence type="ECO:0000313" key="7">
    <source>
        <dbReference type="Proteomes" id="UP001275440"/>
    </source>
</evidence>
<dbReference type="PANTHER" id="PTHR11895:SF7">
    <property type="entry name" value="GLUTAMYL-TRNA(GLN) AMIDOTRANSFERASE SUBUNIT A, MITOCHONDRIAL"/>
    <property type="match status" value="1"/>
</dbReference>
<gene>
    <name evidence="6" type="ORF">F8M49_25460</name>
</gene>
<evidence type="ECO:0000256" key="2">
    <source>
        <dbReference type="ARBA" id="ARBA00009199"/>
    </source>
</evidence>
<dbReference type="Gene3D" id="3.90.1300.10">
    <property type="entry name" value="Amidase signature (AS) domain"/>
    <property type="match status" value="1"/>
</dbReference>
<dbReference type="EC" id="3.5.1.4" evidence="3"/>
<comment type="similarity">
    <text evidence="2">Belongs to the amidase family.</text>
</comment>